<reference evidence="5" key="1">
    <citation type="submission" date="2023-01" db="EMBL/GenBank/DDBJ databases">
        <title>Sulfurovum sp. XTW-4 genome assembly.</title>
        <authorList>
            <person name="Wang J."/>
        </authorList>
    </citation>
    <scope>NUCLEOTIDE SEQUENCE</scope>
    <source>
        <strain evidence="5">XTW-4</strain>
    </source>
</reference>
<sequence>MEMKKCSTLEEARSEIDSVDREIVELIAKRNEYIKQIAHFKTSVEEVKAEDRIADVIAHVREQAISLGLSPNLINDLYVRMIDEMVESEISEFKNAQRY</sequence>
<protein>
    <recommendedName>
        <fullName evidence="1">chorismate mutase</fullName>
        <ecNumber evidence="1">5.4.99.5</ecNumber>
    </recommendedName>
</protein>
<feature type="domain" description="Chorismate mutase" evidence="4">
    <location>
        <begin position="3"/>
        <end position="93"/>
    </location>
</feature>
<dbReference type="GO" id="GO:0004106">
    <property type="term" value="F:chorismate mutase activity"/>
    <property type="evidence" value="ECO:0007669"/>
    <property type="project" value="UniProtKB-EC"/>
</dbReference>
<evidence type="ECO:0000313" key="6">
    <source>
        <dbReference type="Proteomes" id="UP001169066"/>
    </source>
</evidence>
<evidence type="ECO:0000313" key="5">
    <source>
        <dbReference type="EMBL" id="MDM5262849.1"/>
    </source>
</evidence>
<dbReference type="Gene3D" id="1.20.59.10">
    <property type="entry name" value="Chorismate mutase"/>
    <property type="match status" value="1"/>
</dbReference>
<dbReference type="SUPFAM" id="SSF48600">
    <property type="entry name" value="Chorismate mutase II"/>
    <property type="match status" value="1"/>
</dbReference>
<keyword evidence="2 5" id="KW-0413">Isomerase</keyword>
<dbReference type="EMBL" id="JAQIBC010000001">
    <property type="protein sequence ID" value="MDM5262849.1"/>
    <property type="molecule type" value="Genomic_DNA"/>
</dbReference>
<dbReference type="Proteomes" id="UP001169066">
    <property type="component" value="Unassembled WGS sequence"/>
</dbReference>
<accession>A0ABT7QQN2</accession>
<dbReference type="InterPro" id="IPR051331">
    <property type="entry name" value="Chorismate_mutase-related"/>
</dbReference>
<dbReference type="PANTHER" id="PTHR38041">
    <property type="entry name" value="CHORISMATE MUTASE"/>
    <property type="match status" value="1"/>
</dbReference>
<dbReference type="EC" id="5.4.99.5" evidence="1"/>
<organism evidence="5 6">
    <name type="scientific">Sulfurovum xiamenensis</name>
    <dbReference type="NCBI Taxonomy" id="3019066"/>
    <lineage>
        <taxon>Bacteria</taxon>
        <taxon>Pseudomonadati</taxon>
        <taxon>Campylobacterota</taxon>
        <taxon>Epsilonproteobacteria</taxon>
        <taxon>Campylobacterales</taxon>
        <taxon>Sulfurovaceae</taxon>
        <taxon>Sulfurovum</taxon>
    </lineage>
</organism>
<dbReference type="PROSITE" id="PS51168">
    <property type="entry name" value="CHORISMATE_MUT_2"/>
    <property type="match status" value="1"/>
</dbReference>
<dbReference type="Pfam" id="PF01817">
    <property type="entry name" value="CM_2"/>
    <property type="match status" value="1"/>
</dbReference>
<dbReference type="SMART" id="SM00830">
    <property type="entry name" value="CM_2"/>
    <property type="match status" value="1"/>
</dbReference>
<feature type="coiled-coil region" evidence="3">
    <location>
        <begin position="9"/>
        <end position="36"/>
    </location>
</feature>
<dbReference type="InterPro" id="IPR002701">
    <property type="entry name" value="CM_II_prokaryot"/>
</dbReference>
<evidence type="ECO:0000256" key="2">
    <source>
        <dbReference type="ARBA" id="ARBA00023235"/>
    </source>
</evidence>
<dbReference type="PANTHER" id="PTHR38041:SF1">
    <property type="entry name" value="CHORISMATE MUTASE"/>
    <property type="match status" value="1"/>
</dbReference>
<keyword evidence="6" id="KW-1185">Reference proteome</keyword>
<evidence type="ECO:0000256" key="1">
    <source>
        <dbReference type="ARBA" id="ARBA00012404"/>
    </source>
</evidence>
<dbReference type="RefSeq" id="WP_289401016.1">
    <property type="nucleotide sequence ID" value="NZ_JAQIBC010000001.1"/>
</dbReference>
<comment type="caution">
    <text evidence="5">The sequence shown here is derived from an EMBL/GenBank/DDBJ whole genome shotgun (WGS) entry which is preliminary data.</text>
</comment>
<proteinExistence type="predicted"/>
<keyword evidence="3" id="KW-0175">Coiled coil</keyword>
<dbReference type="InterPro" id="IPR036263">
    <property type="entry name" value="Chorismate_II_sf"/>
</dbReference>
<name>A0ABT7QQN2_9BACT</name>
<evidence type="ECO:0000259" key="4">
    <source>
        <dbReference type="PROSITE" id="PS51168"/>
    </source>
</evidence>
<gene>
    <name evidence="5" type="ORF">PF327_01425</name>
</gene>
<evidence type="ECO:0000256" key="3">
    <source>
        <dbReference type="SAM" id="Coils"/>
    </source>
</evidence>
<dbReference type="InterPro" id="IPR036979">
    <property type="entry name" value="CM_dom_sf"/>
</dbReference>